<evidence type="ECO:0000313" key="1">
    <source>
        <dbReference type="EMBL" id="MBX69401.1"/>
    </source>
</evidence>
<dbReference type="EMBL" id="GGEC01088917">
    <property type="protein sequence ID" value="MBX69401.1"/>
    <property type="molecule type" value="Transcribed_RNA"/>
</dbReference>
<reference evidence="1" key="1">
    <citation type="submission" date="2018-02" db="EMBL/GenBank/DDBJ databases">
        <title>Rhizophora mucronata_Transcriptome.</title>
        <authorList>
            <person name="Meera S.P."/>
            <person name="Sreeshan A."/>
            <person name="Augustine A."/>
        </authorList>
    </citation>
    <scope>NUCLEOTIDE SEQUENCE</scope>
    <source>
        <tissue evidence="1">Leaf</tissue>
    </source>
</reference>
<accession>A0A2P2QR83</accession>
<organism evidence="1">
    <name type="scientific">Rhizophora mucronata</name>
    <name type="common">Asiatic mangrove</name>
    <dbReference type="NCBI Taxonomy" id="61149"/>
    <lineage>
        <taxon>Eukaryota</taxon>
        <taxon>Viridiplantae</taxon>
        <taxon>Streptophyta</taxon>
        <taxon>Embryophyta</taxon>
        <taxon>Tracheophyta</taxon>
        <taxon>Spermatophyta</taxon>
        <taxon>Magnoliopsida</taxon>
        <taxon>eudicotyledons</taxon>
        <taxon>Gunneridae</taxon>
        <taxon>Pentapetalae</taxon>
        <taxon>rosids</taxon>
        <taxon>fabids</taxon>
        <taxon>Malpighiales</taxon>
        <taxon>Rhizophoraceae</taxon>
        <taxon>Rhizophora</taxon>
    </lineage>
</organism>
<sequence>MGALIRLCLSQELLCHGHIGKKFYLVWPLLWPTCIKNVKTRSFIGMLRLVILCWTRNSMPGWEILAWRGKLSMINPQMRR</sequence>
<proteinExistence type="predicted"/>
<protein>
    <submittedName>
        <fullName evidence="1">Uncharacterized protein</fullName>
    </submittedName>
</protein>
<dbReference type="AlphaFoldDB" id="A0A2P2QR83"/>
<name>A0A2P2QR83_RHIMU</name>